<evidence type="ECO:0000313" key="1">
    <source>
        <dbReference type="EMBL" id="CBX98742.1"/>
    </source>
</evidence>
<dbReference type="VEuPathDB" id="FungiDB:LEMA_P079810.1"/>
<dbReference type="EMBL" id="FP929134">
    <property type="protein sequence ID" value="CBX98742.1"/>
    <property type="molecule type" value="Genomic_DNA"/>
</dbReference>
<gene>
    <name evidence="1" type="ORF">LEMA_P079810.1</name>
</gene>
<dbReference type="InParanoid" id="E5A544"/>
<dbReference type="AlphaFoldDB" id="E5A544"/>
<dbReference type="CDD" id="cd10527">
    <property type="entry name" value="SET_LSMT"/>
    <property type="match status" value="1"/>
</dbReference>
<dbReference type="Proteomes" id="UP000002668">
    <property type="component" value="Genome"/>
</dbReference>
<dbReference type="HOGENOM" id="CLU_044629_0_0_1"/>
<reference evidence="2" key="1">
    <citation type="journal article" date="2011" name="Nat. Commun.">
        <title>Effector diversification within compartments of the Leptosphaeria maculans genome affected by Repeat-Induced Point mutations.</title>
        <authorList>
            <person name="Rouxel T."/>
            <person name="Grandaubert J."/>
            <person name="Hane J.K."/>
            <person name="Hoede C."/>
            <person name="van de Wouw A.P."/>
            <person name="Couloux A."/>
            <person name="Dominguez V."/>
            <person name="Anthouard V."/>
            <person name="Bally P."/>
            <person name="Bourras S."/>
            <person name="Cozijnsen A.J."/>
            <person name="Ciuffetti L.M."/>
            <person name="Degrave A."/>
            <person name="Dilmaghani A."/>
            <person name="Duret L."/>
            <person name="Fudal I."/>
            <person name="Goodwin S.B."/>
            <person name="Gout L."/>
            <person name="Glaser N."/>
            <person name="Linglin J."/>
            <person name="Kema G.H.J."/>
            <person name="Lapalu N."/>
            <person name="Lawrence C.B."/>
            <person name="May K."/>
            <person name="Meyer M."/>
            <person name="Ollivier B."/>
            <person name="Poulain J."/>
            <person name="Schoch C.L."/>
            <person name="Simon A."/>
            <person name="Spatafora J.W."/>
            <person name="Stachowiak A."/>
            <person name="Turgeon B.G."/>
            <person name="Tyler B.M."/>
            <person name="Vincent D."/>
            <person name="Weissenbach J."/>
            <person name="Amselem J."/>
            <person name="Quesneville H."/>
            <person name="Oliver R.P."/>
            <person name="Wincker P."/>
            <person name="Balesdent M.-H."/>
            <person name="Howlett B.J."/>
        </authorList>
    </citation>
    <scope>NUCLEOTIDE SEQUENCE [LARGE SCALE GENOMIC DNA]</scope>
    <source>
        <strain evidence="2">JN3 / isolate v23.1.3 / race Av1-4-5-6-7-8</strain>
    </source>
</reference>
<dbReference type="PANTHER" id="PTHR13271">
    <property type="entry name" value="UNCHARACTERIZED PUTATIVE METHYLTRANSFERASE"/>
    <property type="match status" value="1"/>
</dbReference>
<dbReference type="STRING" id="985895.E5A544"/>
<name>E5A544_LEPMJ</name>
<accession>E5A544</accession>
<dbReference type="InterPro" id="IPR050600">
    <property type="entry name" value="SETD3_SETD6_MTase"/>
</dbReference>
<evidence type="ECO:0000313" key="2">
    <source>
        <dbReference type="Proteomes" id="UP000002668"/>
    </source>
</evidence>
<keyword evidence="2" id="KW-1185">Reference proteome</keyword>
<dbReference type="Gene3D" id="3.90.1410.10">
    <property type="entry name" value="set domain protein methyltransferase, domain 1"/>
    <property type="match status" value="1"/>
</dbReference>
<sequence length="479" mass="54294">MIRRGRAEGWLRQPIEALPTWAKFHGVAFNRVKIGPLPGFEERGSTVIADGELEGGNATPLLVVPKDLIISRLNIESFAKSDHHLRELLEALGDFGRQTTRGSVLTFLLFQATICCPDTKNVGVSNPLTEYIKFLPDELLPTFWTEEEQELLTGTTLQPAVRAKLNSLLREFELLRTATEPIEWCAKYWWHEDAGILTFDDWMRVDAMYRSRALEFPGAGDCMMPCVDMANHASGDATAALYETDSIGNGLLLLRQGKHIMPGGEITITYGDEKGACENVFSYGFLEDALTSARVMFLHLDIPDDDPLRPAKMYVSTAAPGFRIFDKENAIGWESDFIWLVVANEEDGLDFKVRQTVDGDREIQAFWKEKELDPLKLREYMEEDPAWDVFQLRATVLLQNRVEMQMETLKQTQDVDREPAVRDVPWNLARRLRSLELEMLERAVAAFEAQKTHLIQSDTVQQYLAIANGEGVNEEVDFS</sequence>
<dbReference type="SUPFAM" id="SSF82199">
    <property type="entry name" value="SET domain"/>
    <property type="match status" value="1"/>
</dbReference>
<dbReference type="GO" id="GO:0005634">
    <property type="term" value="C:nucleus"/>
    <property type="evidence" value="ECO:0007669"/>
    <property type="project" value="TreeGrafter"/>
</dbReference>
<dbReference type="eggNOG" id="KOG1337">
    <property type="taxonomic scope" value="Eukaryota"/>
</dbReference>
<protein>
    <submittedName>
        <fullName evidence="1">Similar to SET domain containing protein</fullName>
    </submittedName>
</protein>
<dbReference type="OrthoDB" id="441812at2759"/>
<dbReference type="InterPro" id="IPR046341">
    <property type="entry name" value="SET_dom_sf"/>
</dbReference>
<proteinExistence type="predicted"/>
<dbReference type="OMA" id="AWYRSRC"/>
<dbReference type="GO" id="GO:0016279">
    <property type="term" value="F:protein-lysine N-methyltransferase activity"/>
    <property type="evidence" value="ECO:0007669"/>
    <property type="project" value="TreeGrafter"/>
</dbReference>
<dbReference type="PANTHER" id="PTHR13271:SF76">
    <property type="entry name" value="SET DOMAIN-CONTAINING PROTEIN 8"/>
    <property type="match status" value="1"/>
</dbReference>
<organism evidence="2">
    <name type="scientific">Leptosphaeria maculans (strain JN3 / isolate v23.1.3 / race Av1-4-5-6-7-8)</name>
    <name type="common">Blackleg fungus</name>
    <name type="synonym">Phoma lingam</name>
    <dbReference type="NCBI Taxonomy" id="985895"/>
    <lineage>
        <taxon>Eukaryota</taxon>
        <taxon>Fungi</taxon>
        <taxon>Dikarya</taxon>
        <taxon>Ascomycota</taxon>
        <taxon>Pezizomycotina</taxon>
        <taxon>Dothideomycetes</taxon>
        <taxon>Pleosporomycetidae</taxon>
        <taxon>Pleosporales</taxon>
        <taxon>Pleosporineae</taxon>
        <taxon>Leptosphaeriaceae</taxon>
        <taxon>Plenodomus</taxon>
        <taxon>Plenodomus lingam/Leptosphaeria maculans species complex</taxon>
    </lineage>
</organism>